<accession>A0A067PJ36</accession>
<feature type="region of interest" description="Disordered" evidence="1">
    <location>
        <begin position="191"/>
        <end position="212"/>
    </location>
</feature>
<protein>
    <submittedName>
        <fullName evidence="2">Uncharacterized protein</fullName>
    </submittedName>
</protein>
<dbReference type="Proteomes" id="UP000027265">
    <property type="component" value="Unassembled WGS sequence"/>
</dbReference>
<sequence length="531" mass="59914">MSLDQNLFTLVFTQSPDNPHILDLVDTNGTAHYRKERVPGPVYKINVYEPLSESLLASVTAPSATSKAKTIELFNPTLAIEMKYTGTLSFRWSFKWEEHEFEWRREECYLIRKPDPAVLVAVTKEPAGRIKTSTVQLLDYNLNRFDIEDRKGLEIVLLSALLTFQDSNDVYHSPKTETPPAIATPVSRVQTFSREPSDMAPPPPPRPAPKTGADRIAEMQAIRGEINEVAIEEEDDVKDYAQYCFRLLQDEAMLFITIRSLSSVEVPKVLQVVEETKRQWYKSGMEDVQELHQYVVYDTKPETRKGPRIINLDDPPKGKGKEQYAPPTSLVVHLSKIAMPELQPKIVGGSSNVKETAPKNSKEEKERQKKEQKEREKAKKEQEKAKKDERKEPSKLSKKTSPSTTPSSSSRPSPQPALNSRPRPPSPNHKNRPHTPHVHSHEVHPYQPSPSPAQINNPSIYAAPPPQMPHPQPSPTFAPASHSYQGYQGGHQGPPPPPPMFLQLPANQPQRPNSPGRAVDAFFDMLSSRRW</sequence>
<dbReference type="STRING" id="933084.A0A067PJ36"/>
<organism evidence="2 3">
    <name type="scientific">Jaapia argillacea MUCL 33604</name>
    <dbReference type="NCBI Taxonomy" id="933084"/>
    <lineage>
        <taxon>Eukaryota</taxon>
        <taxon>Fungi</taxon>
        <taxon>Dikarya</taxon>
        <taxon>Basidiomycota</taxon>
        <taxon>Agaricomycotina</taxon>
        <taxon>Agaricomycetes</taxon>
        <taxon>Agaricomycetidae</taxon>
        <taxon>Jaapiales</taxon>
        <taxon>Jaapiaceae</taxon>
        <taxon>Jaapia</taxon>
    </lineage>
</organism>
<reference evidence="3" key="1">
    <citation type="journal article" date="2014" name="Proc. Natl. Acad. Sci. U.S.A.">
        <title>Extensive sampling of basidiomycete genomes demonstrates inadequacy of the white-rot/brown-rot paradigm for wood decay fungi.</title>
        <authorList>
            <person name="Riley R."/>
            <person name="Salamov A.A."/>
            <person name="Brown D.W."/>
            <person name="Nagy L.G."/>
            <person name="Floudas D."/>
            <person name="Held B.W."/>
            <person name="Levasseur A."/>
            <person name="Lombard V."/>
            <person name="Morin E."/>
            <person name="Otillar R."/>
            <person name="Lindquist E.A."/>
            <person name="Sun H."/>
            <person name="LaButti K.M."/>
            <person name="Schmutz J."/>
            <person name="Jabbour D."/>
            <person name="Luo H."/>
            <person name="Baker S.E."/>
            <person name="Pisabarro A.G."/>
            <person name="Walton J.D."/>
            <person name="Blanchette R.A."/>
            <person name="Henrissat B."/>
            <person name="Martin F."/>
            <person name="Cullen D."/>
            <person name="Hibbett D.S."/>
            <person name="Grigoriev I.V."/>
        </authorList>
    </citation>
    <scope>NUCLEOTIDE SEQUENCE [LARGE SCALE GENOMIC DNA]</scope>
    <source>
        <strain evidence="3">MUCL 33604</strain>
    </source>
</reference>
<feature type="compositionally biased region" description="Basic residues" evidence="1">
    <location>
        <begin position="429"/>
        <end position="438"/>
    </location>
</feature>
<dbReference type="OrthoDB" id="3357341at2759"/>
<keyword evidence="3" id="KW-1185">Reference proteome</keyword>
<dbReference type="EMBL" id="KL197760">
    <property type="protein sequence ID" value="KDQ50446.1"/>
    <property type="molecule type" value="Genomic_DNA"/>
</dbReference>
<feature type="region of interest" description="Disordered" evidence="1">
    <location>
        <begin position="304"/>
        <end position="324"/>
    </location>
</feature>
<evidence type="ECO:0000313" key="3">
    <source>
        <dbReference type="Proteomes" id="UP000027265"/>
    </source>
</evidence>
<feature type="compositionally biased region" description="Pro residues" evidence="1">
    <location>
        <begin position="463"/>
        <end position="476"/>
    </location>
</feature>
<evidence type="ECO:0000256" key="1">
    <source>
        <dbReference type="SAM" id="MobiDB-lite"/>
    </source>
</evidence>
<feature type="compositionally biased region" description="Basic and acidic residues" evidence="1">
    <location>
        <begin position="356"/>
        <end position="395"/>
    </location>
</feature>
<dbReference type="HOGENOM" id="CLU_024142_0_0_1"/>
<feature type="compositionally biased region" description="Pro residues" evidence="1">
    <location>
        <begin position="199"/>
        <end position="208"/>
    </location>
</feature>
<dbReference type="AlphaFoldDB" id="A0A067PJ36"/>
<feature type="compositionally biased region" description="Low complexity" evidence="1">
    <location>
        <begin position="399"/>
        <end position="412"/>
    </location>
</feature>
<feature type="region of interest" description="Disordered" evidence="1">
    <location>
        <begin position="343"/>
        <end position="519"/>
    </location>
</feature>
<dbReference type="InParanoid" id="A0A067PJ36"/>
<gene>
    <name evidence="2" type="ORF">JAAARDRAFT_42108</name>
</gene>
<evidence type="ECO:0000313" key="2">
    <source>
        <dbReference type="EMBL" id="KDQ50446.1"/>
    </source>
</evidence>
<proteinExistence type="predicted"/>
<name>A0A067PJ36_9AGAM</name>